<reference evidence="1 2" key="1">
    <citation type="journal article" date="2009" name="Nature">
        <title>The Sorghum bicolor genome and the diversification of grasses.</title>
        <authorList>
            <person name="Paterson A.H."/>
            <person name="Bowers J.E."/>
            <person name="Bruggmann R."/>
            <person name="Dubchak I."/>
            <person name="Grimwood J."/>
            <person name="Gundlach H."/>
            <person name="Haberer G."/>
            <person name="Hellsten U."/>
            <person name="Mitros T."/>
            <person name="Poliakov A."/>
            <person name="Schmutz J."/>
            <person name="Spannagl M."/>
            <person name="Tang H."/>
            <person name="Wang X."/>
            <person name="Wicker T."/>
            <person name="Bharti A.K."/>
            <person name="Chapman J."/>
            <person name="Feltus F.A."/>
            <person name="Gowik U."/>
            <person name="Grigoriev I.V."/>
            <person name="Lyons E."/>
            <person name="Maher C.A."/>
            <person name="Martis M."/>
            <person name="Narechania A."/>
            <person name="Otillar R.P."/>
            <person name="Penning B.W."/>
            <person name="Salamov A.A."/>
            <person name="Wang Y."/>
            <person name="Zhang L."/>
            <person name="Carpita N.C."/>
            <person name="Freeling M."/>
            <person name="Gingle A.R."/>
            <person name="Hash C.T."/>
            <person name="Keller B."/>
            <person name="Klein P."/>
            <person name="Kresovich S."/>
            <person name="McCann M.C."/>
            <person name="Ming R."/>
            <person name="Peterson D.G."/>
            <person name="Mehboob-ur-Rahman"/>
            <person name="Ware D."/>
            <person name="Westhoff P."/>
            <person name="Mayer K.F."/>
            <person name="Messing J."/>
            <person name="Rokhsar D.S."/>
        </authorList>
    </citation>
    <scope>NUCLEOTIDE SEQUENCE [LARGE SCALE GENOMIC DNA]</scope>
    <source>
        <strain evidence="2">cv. BTx623</strain>
    </source>
</reference>
<dbReference type="Proteomes" id="UP000000768">
    <property type="component" value="Chromosome 3"/>
</dbReference>
<proteinExistence type="predicted"/>
<reference evidence="2" key="2">
    <citation type="journal article" date="2018" name="Plant J.">
        <title>The Sorghum bicolor reference genome: improved assembly, gene annotations, a transcriptome atlas, and signatures of genome organization.</title>
        <authorList>
            <person name="McCormick R.F."/>
            <person name="Truong S.K."/>
            <person name="Sreedasyam A."/>
            <person name="Jenkins J."/>
            <person name="Shu S."/>
            <person name="Sims D."/>
            <person name="Kennedy M."/>
            <person name="Amirebrahimi M."/>
            <person name="Weers B.D."/>
            <person name="McKinley B."/>
            <person name="Mattison A."/>
            <person name="Morishige D.T."/>
            <person name="Grimwood J."/>
            <person name="Schmutz J."/>
            <person name="Mullet J.E."/>
        </authorList>
    </citation>
    <scope>NUCLEOTIDE SEQUENCE [LARGE SCALE GENOMIC DNA]</scope>
    <source>
        <strain evidence="2">cv. BTx623</strain>
    </source>
</reference>
<dbReference type="EMBL" id="CM000762">
    <property type="protein sequence ID" value="OQU86112.1"/>
    <property type="molecule type" value="Genomic_DNA"/>
</dbReference>
<name>A0A1W0VVF6_SORBI</name>
<accession>A0A1W0VVF6</accession>
<dbReference type="InParanoid" id="A0A1W0VVF6"/>
<keyword evidence="2" id="KW-1185">Reference proteome</keyword>
<evidence type="ECO:0000313" key="2">
    <source>
        <dbReference type="Proteomes" id="UP000000768"/>
    </source>
</evidence>
<sequence length="122" mass="13469">MEGVGTEAGGVLLAFACVGGLQLHRSIHLDFSSQFTRLRQIIRAEAESCGGGRVRTPAPARLSRTRPVAAGFPGPERAARRQLAWRSRELPTLSGLGIETRDENFFPSPTKRRSIVRFRRNV</sequence>
<dbReference type="Gramene" id="OQU86112">
    <property type="protein sequence ID" value="OQU86112"/>
    <property type="gene ID" value="SORBI_3003G019450"/>
</dbReference>
<organism evidence="1 2">
    <name type="scientific">Sorghum bicolor</name>
    <name type="common">Sorghum</name>
    <name type="synonym">Sorghum vulgare</name>
    <dbReference type="NCBI Taxonomy" id="4558"/>
    <lineage>
        <taxon>Eukaryota</taxon>
        <taxon>Viridiplantae</taxon>
        <taxon>Streptophyta</taxon>
        <taxon>Embryophyta</taxon>
        <taxon>Tracheophyta</taxon>
        <taxon>Spermatophyta</taxon>
        <taxon>Magnoliopsida</taxon>
        <taxon>Liliopsida</taxon>
        <taxon>Poales</taxon>
        <taxon>Poaceae</taxon>
        <taxon>PACMAD clade</taxon>
        <taxon>Panicoideae</taxon>
        <taxon>Andropogonodae</taxon>
        <taxon>Andropogoneae</taxon>
        <taxon>Sorghinae</taxon>
        <taxon>Sorghum</taxon>
    </lineage>
</organism>
<evidence type="ECO:0000313" key="1">
    <source>
        <dbReference type="EMBL" id="OQU86112.1"/>
    </source>
</evidence>
<protein>
    <submittedName>
        <fullName evidence="1">Uncharacterized protein</fullName>
    </submittedName>
</protein>
<dbReference type="AlphaFoldDB" id="A0A1W0VVF6"/>
<gene>
    <name evidence="1" type="ORF">SORBI_3003G019450</name>
</gene>